<dbReference type="GO" id="GO:0004722">
    <property type="term" value="F:protein serine/threonine phosphatase activity"/>
    <property type="evidence" value="ECO:0007669"/>
    <property type="project" value="UniProtKB-EC"/>
</dbReference>
<evidence type="ECO:0000256" key="4">
    <source>
        <dbReference type="ARBA" id="ARBA00048336"/>
    </source>
</evidence>
<evidence type="ECO:0000259" key="6">
    <source>
        <dbReference type="PROSITE" id="PS50056"/>
    </source>
</evidence>
<reference evidence="8" key="1">
    <citation type="submission" date="2022-08" db="UniProtKB">
        <authorList>
            <consortium name="EnsemblMetazoa"/>
        </authorList>
    </citation>
    <scope>IDENTIFICATION</scope>
    <source>
        <strain evidence="8">05x7-T-G4-1.051#20</strain>
    </source>
</reference>
<dbReference type="EnsemblMetazoa" id="G13822.12">
    <property type="protein sequence ID" value="G13822.12:cds"/>
    <property type="gene ID" value="G13822"/>
</dbReference>
<evidence type="ECO:0000313" key="8">
    <source>
        <dbReference type="EnsemblMetazoa" id="G13822.12:cds"/>
    </source>
</evidence>
<dbReference type="GO" id="GO:0017017">
    <property type="term" value="F:MAP kinase tyrosine/serine/threonine phosphatase activity"/>
    <property type="evidence" value="ECO:0007669"/>
    <property type="project" value="InterPro"/>
</dbReference>
<dbReference type="Proteomes" id="UP000005408">
    <property type="component" value="Unassembled WGS sequence"/>
</dbReference>
<feature type="domain" description="Tyrosine specific protein phosphatases" evidence="6">
    <location>
        <begin position="195"/>
        <end position="249"/>
    </location>
</feature>
<dbReference type="FunFam" id="3.90.190.10:FF:000004">
    <property type="entry name" value="Protein phosphatase Slingshot homolog 2"/>
    <property type="match status" value="1"/>
</dbReference>
<dbReference type="InterPro" id="IPR036873">
    <property type="entry name" value="Rhodanese-like_dom_sf"/>
</dbReference>
<dbReference type="GO" id="GO:0005634">
    <property type="term" value="C:nucleus"/>
    <property type="evidence" value="ECO:0007669"/>
    <property type="project" value="TreeGrafter"/>
</dbReference>
<dbReference type="GO" id="GO:0001706">
    <property type="term" value="P:endoderm formation"/>
    <property type="evidence" value="ECO:0007669"/>
    <property type="project" value="TreeGrafter"/>
</dbReference>
<dbReference type="PROSITE" id="PS50056">
    <property type="entry name" value="TYR_PHOSPHATASE_2"/>
    <property type="match status" value="1"/>
</dbReference>
<dbReference type="InterPro" id="IPR008343">
    <property type="entry name" value="MKP"/>
</dbReference>
<dbReference type="SMART" id="SM00195">
    <property type="entry name" value="DSPc"/>
    <property type="match status" value="1"/>
</dbReference>
<dbReference type="PRINTS" id="PR01908">
    <property type="entry name" value="ADSPHPHTASE"/>
</dbReference>
<dbReference type="GO" id="GO:0005737">
    <property type="term" value="C:cytoplasm"/>
    <property type="evidence" value="ECO:0007669"/>
    <property type="project" value="TreeGrafter"/>
</dbReference>
<dbReference type="InterPro" id="IPR020422">
    <property type="entry name" value="TYR_PHOSPHATASE_DUAL_dom"/>
</dbReference>
<dbReference type="InterPro" id="IPR000340">
    <property type="entry name" value="Dual-sp_phosphatase_cat-dom"/>
</dbReference>
<proteinExistence type="inferred from homology"/>
<evidence type="ECO:0008006" key="10">
    <source>
        <dbReference type="Google" id="ProtNLM"/>
    </source>
</evidence>
<dbReference type="InterPro" id="IPR016130">
    <property type="entry name" value="Tyr_Pase_AS"/>
</dbReference>
<dbReference type="AlphaFoldDB" id="A0A8W8IG43"/>
<comment type="catalytic activity">
    <reaction evidence="4">
        <text>O-phospho-L-threonyl-[protein] + H2O = L-threonyl-[protein] + phosphate</text>
        <dbReference type="Rhea" id="RHEA:47004"/>
        <dbReference type="Rhea" id="RHEA-COMP:11060"/>
        <dbReference type="Rhea" id="RHEA-COMP:11605"/>
        <dbReference type="ChEBI" id="CHEBI:15377"/>
        <dbReference type="ChEBI" id="CHEBI:30013"/>
        <dbReference type="ChEBI" id="CHEBI:43474"/>
        <dbReference type="ChEBI" id="CHEBI:61977"/>
        <dbReference type="EC" id="3.1.3.16"/>
    </reaction>
</comment>
<dbReference type="PANTHER" id="PTHR10159:SF530">
    <property type="entry name" value="DUAL SPECIFICITY PROTEIN PHOSPHATASE DDB_G0271350-RELATED"/>
    <property type="match status" value="1"/>
</dbReference>
<dbReference type="SUPFAM" id="SSF52799">
    <property type="entry name" value="(Phosphotyrosine protein) phosphatases II"/>
    <property type="match status" value="1"/>
</dbReference>
<feature type="domain" description="Tyrosine-protein phosphatase" evidence="5">
    <location>
        <begin position="130"/>
        <end position="271"/>
    </location>
</feature>
<dbReference type="Gene3D" id="3.40.250.10">
    <property type="entry name" value="Rhodanese-like domain"/>
    <property type="match status" value="1"/>
</dbReference>
<dbReference type="PROSITE" id="PS00383">
    <property type="entry name" value="TYR_PHOSPHATASE_1"/>
    <property type="match status" value="1"/>
</dbReference>
<keyword evidence="3" id="KW-0904">Protein phosphatase</keyword>
<dbReference type="InterPro" id="IPR000387">
    <property type="entry name" value="Tyr_Pase_dom"/>
</dbReference>
<evidence type="ECO:0000313" key="9">
    <source>
        <dbReference type="Proteomes" id="UP000005408"/>
    </source>
</evidence>
<dbReference type="Gene3D" id="3.90.190.10">
    <property type="entry name" value="Protein tyrosine phosphatase superfamily"/>
    <property type="match status" value="1"/>
</dbReference>
<name>A0A8W8IG43_MAGGI</name>
<evidence type="ECO:0000256" key="3">
    <source>
        <dbReference type="ARBA" id="ARBA00022912"/>
    </source>
</evidence>
<feature type="domain" description="Rhodanese" evidence="7">
    <location>
        <begin position="20"/>
        <end position="73"/>
    </location>
</feature>
<evidence type="ECO:0000256" key="1">
    <source>
        <dbReference type="ARBA" id="ARBA00008601"/>
    </source>
</evidence>
<dbReference type="Pfam" id="PF00782">
    <property type="entry name" value="DSPc"/>
    <property type="match status" value="1"/>
</dbReference>
<accession>A0A8W8IG43</accession>
<dbReference type="InterPro" id="IPR029021">
    <property type="entry name" value="Prot-tyrosine_phosphatase-like"/>
</dbReference>
<keyword evidence="2" id="KW-0378">Hydrolase</keyword>
<dbReference type="GO" id="GO:0043409">
    <property type="term" value="P:negative regulation of MAPK cascade"/>
    <property type="evidence" value="ECO:0007669"/>
    <property type="project" value="TreeGrafter"/>
</dbReference>
<keyword evidence="9" id="KW-1185">Reference proteome</keyword>
<dbReference type="PROSITE" id="PS50054">
    <property type="entry name" value="TYR_PHOSPHATASE_DUAL"/>
    <property type="match status" value="1"/>
</dbReference>
<dbReference type="PROSITE" id="PS50206">
    <property type="entry name" value="RHODANESE_3"/>
    <property type="match status" value="1"/>
</dbReference>
<evidence type="ECO:0000256" key="2">
    <source>
        <dbReference type="ARBA" id="ARBA00022801"/>
    </source>
</evidence>
<dbReference type="PANTHER" id="PTHR10159">
    <property type="entry name" value="DUAL SPECIFICITY PROTEIN PHOSPHATASE"/>
    <property type="match status" value="1"/>
</dbReference>
<sequence length="329" mass="36510">METISLSDFHHLIVHYNFNNSTSLLILDSRPYISYNDGHIVGAKNMYCPPISKRRFVNGGKLHLEKMLDSDDFGGICKLLKGGFAQFMQSFPRQCTIVGSNPILTPQAEPSAQEKSQRHALFRTNSTLMEPVEIFPHLYLGNALTAACMQDLQRLGITAILNVSSTCKNHFTSNFLYKNIPVDDSHNTLLSNWFSDAITFIDEVKGAGGKTLVHCHAGVSRSATICIAYVMYSRHASLDTAFEFVKSRRSEISPNAGFMHQLLEFEKEQEDKRRHLSPLSPLSPPCSPPCRFFSVSSSFCSSMDTGVSSPYSTPFSSPTALTSPMVAFT</sequence>
<protein>
    <recommendedName>
        <fullName evidence="10">Protein-serine/threonine phosphatase</fullName>
    </recommendedName>
</protein>
<dbReference type="InterPro" id="IPR001763">
    <property type="entry name" value="Rhodanese-like_dom"/>
</dbReference>
<comment type="similarity">
    <text evidence="1">Belongs to the protein-tyrosine phosphatase family. Non-receptor class dual specificity subfamily.</text>
</comment>
<evidence type="ECO:0000259" key="7">
    <source>
        <dbReference type="PROSITE" id="PS50206"/>
    </source>
</evidence>
<dbReference type="PRINTS" id="PR01764">
    <property type="entry name" value="MAPKPHPHTASE"/>
</dbReference>
<evidence type="ECO:0000259" key="5">
    <source>
        <dbReference type="PROSITE" id="PS50054"/>
    </source>
</evidence>
<organism evidence="8 9">
    <name type="scientific">Magallana gigas</name>
    <name type="common">Pacific oyster</name>
    <name type="synonym">Crassostrea gigas</name>
    <dbReference type="NCBI Taxonomy" id="29159"/>
    <lineage>
        <taxon>Eukaryota</taxon>
        <taxon>Metazoa</taxon>
        <taxon>Spiralia</taxon>
        <taxon>Lophotrochozoa</taxon>
        <taxon>Mollusca</taxon>
        <taxon>Bivalvia</taxon>
        <taxon>Autobranchia</taxon>
        <taxon>Pteriomorphia</taxon>
        <taxon>Ostreida</taxon>
        <taxon>Ostreoidea</taxon>
        <taxon>Ostreidae</taxon>
        <taxon>Magallana</taxon>
    </lineage>
</organism>
<dbReference type="SUPFAM" id="SSF52821">
    <property type="entry name" value="Rhodanese/Cell cycle control phosphatase"/>
    <property type="match status" value="1"/>
</dbReference>